<dbReference type="InterPro" id="IPR036396">
    <property type="entry name" value="Cyt_P450_sf"/>
</dbReference>
<comment type="cofactor">
    <cofactor evidence="21">
        <name>heme</name>
        <dbReference type="ChEBI" id="CHEBI:30413"/>
    </cofactor>
</comment>
<keyword evidence="8" id="KW-0492">Microsome</keyword>
<keyword evidence="6 21" id="KW-0479">Metal-binding</keyword>
<dbReference type="AlphaFoldDB" id="A0ABD3XCR7"/>
<evidence type="ECO:0000256" key="15">
    <source>
        <dbReference type="ARBA" id="ARBA00044116"/>
    </source>
</evidence>
<feature type="transmembrane region" description="Helical" evidence="23">
    <location>
        <begin position="13"/>
        <end position="30"/>
    </location>
</feature>
<keyword evidence="11 22" id="KW-0503">Monooxygenase</keyword>
<accession>A0ABD3XCR7</accession>
<evidence type="ECO:0000256" key="20">
    <source>
        <dbReference type="ARBA" id="ARBA00044342"/>
    </source>
</evidence>
<keyword evidence="12" id="KW-0446">Lipid-binding</keyword>
<dbReference type="PRINTS" id="PR00385">
    <property type="entry name" value="P450"/>
</dbReference>
<dbReference type="InterPro" id="IPR050182">
    <property type="entry name" value="Cytochrome_P450_fam2"/>
</dbReference>
<dbReference type="GO" id="GO:0008202">
    <property type="term" value="P:steroid metabolic process"/>
    <property type="evidence" value="ECO:0007669"/>
    <property type="project" value="UniProtKB-ARBA"/>
</dbReference>
<dbReference type="EMBL" id="JBJQND010000003">
    <property type="protein sequence ID" value="KAL3884074.1"/>
    <property type="molecule type" value="Genomic_DNA"/>
</dbReference>
<dbReference type="PANTHER" id="PTHR24300:SF403">
    <property type="entry name" value="CYTOCHROME P450 306A1"/>
    <property type="match status" value="1"/>
</dbReference>
<evidence type="ECO:0000256" key="18">
    <source>
        <dbReference type="ARBA" id="ARBA00044282"/>
    </source>
</evidence>
<organism evidence="24 25">
    <name type="scientific">Sinanodonta woodiana</name>
    <name type="common">Chinese pond mussel</name>
    <name type="synonym">Anodonta woodiana</name>
    <dbReference type="NCBI Taxonomy" id="1069815"/>
    <lineage>
        <taxon>Eukaryota</taxon>
        <taxon>Metazoa</taxon>
        <taxon>Spiralia</taxon>
        <taxon>Lophotrochozoa</taxon>
        <taxon>Mollusca</taxon>
        <taxon>Bivalvia</taxon>
        <taxon>Autobranchia</taxon>
        <taxon>Heteroconchia</taxon>
        <taxon>Palaeoheterodonta</taxon>
        <taxon>Unionida</taxon>
        <taxon>Unionoidea</taxon>
        <taxon>Unionidae</taxon>
        <taxon>Unioninae</taxon>
        <taxon>Sinanodonta</taxon>
    </lineage>
</organism>
<gene>
    <name evidence="24" type="ORF">ACJMK2_030296</name>
</gene>
<dbReference type="GO" id="GO:0005789">
    <property type="term" value="C:endoplasmic reticulum membrane"/>
    <property type="evidence" value="ECO:0007669"/>
    <property type="project" value="UniProtKB-SubCell"/>
</dbReference>
<evidence type="ECO:0000256" key="17">
    <source>
        <dbReference type="ARBA" id="ARBA00044265"/>
    </source>
</evidence>
<dbReference type="Pfam" id="PF00067">
    <property type="entry name" value="p450"/>
    <property type="match status" value="1"/>
</dbReference>
<dbReference type="Proteomes" id="UP001634394">
    <property type="component" value="Unassembled WGS sequence"/>
</dbReference>
<name>A0ABD3XCR7_SINWO</name>
<keyword evidence="13 23" id="KW-0472">Membrane</keyword>
<evidence type="ECO:0000256" key="9">
    <source>
        <dbReference type="ARBA" id="ARBA00023002"/>
    </source>
</evidence>
<evidence type="ECO:0000256" key="12">
    <source>
        <dbReference type="ARBA" id="ARBA00023121"/>
    </source>
</evidence>
<dbReference type="GO" id="GO:0046872">
    <property type="term" value="F:metal ion binding"/>
    <property type="evidence" value="ECO:0007669"/>
    <property type="project" value="UniProtKB-KW"/>
</dbReference>
<keyword evidence="7" id="KW-0256">Endoplasmic reticulum</keyword>
<dbReference type="EC" id="1.14.14.16" evidence="14"/>
<evidence type="ECO:0000256" key="14">
    <source>
        <dbReference type="ARBA" id="ARBA00044040"/>
    </source>
</evidence>
<keyword evidence="5 21" id="KW-0349">Heme</keyword>
<keyword evidence="10 21" id="KW-0408">Iron</keyword>
<evidence type="ECO:0000256" key="19">
    <source>
        <dbReference type="ARBA" id="ARBA00044304"/>
    </source>
</evidence>
<evidence type="ECO:0000256" key="13">
    <source>
        <dbReference type="ARBA" id="ARBA00023136"/>
    </source>
</evidence>
<comment type="subcellular location">
    <subcellularLocation>
        <location evidence="1">Endomembrane system</location>
        <topology evidence="1">Peripheral membrane protein</topology>
    </subcellularLocation>
    <subcellularLocation>
        <location evidence="3">Endoplasmic reticulum membrane</location>
    </subcellularLocation>
    <subcellularLocation>
        <location evidence="2">Microsome membrane</location>
    </subcellularLocation>
</comment>
<feature type="binding site" description="axial binding residue" evidence="21">
    <location>
        <position position="446"/>
    </location>
    <ligand>
        <name>heme</name>
        <dbReference type="ChEBI" id="CHEBI:30413"/>
    </ligand>
    <ligandPart>
        <name>Fe</name>
        <dbReference type="ChEBI" id="CHEBI:18248"/>
    </ligandPart>
</feature>
<evidence type="ECO:0000256" key="7">
    <source>
        <dbReference type="ARBA" id="ARBA00022824"/>
    </source>
</evidence>
<dbReference type="InterPro" id="IPR002401">
    <property type="entry name" value="Cyt_P450_E_grp-I"/>
</dbReference>
<dbReference type="GO" id="GO:0004509">
    <property type="term" value="F:steroid 21-monooxygenase activity"/>
    <property type="evidence" value="ECO:0007669"/>
    <property type="project" value="UniProtKB-EC"/>
</dbReference>
<evidence type="ECO:0000256" key="23">
    <source>
        <dbReference type="SAM" id="Phobius"/>
    </source>
</evidence>
<sequence length="506" mass="57890">MDVFTEVIQNMDITSLFVFCVVFLLCYYALKKTNNIPTGPVSVPLLGNIPQLAGRNPLIMFRKWRKQYGDVFSVYMGSQLLIVLNGYETINEALVTRANVFSERPHNFMLDKIKEGEGVIFASGTSWKRQKKIALHCLQELGFGCNSFEVCIADEAKTLIKQIEQNADVSLNLKDILTTCVSNVMCGILFGRRFSHEDNKFLEVVANFSEDAKYLGNASILMNCFPFLQYLPGDLLRTKTIMEHKKVFHKFYEDLYQSHQLTLDENNPRDFMDLYLIEMKKNSTLSKKEENTYSEVKLKALVGDLFGAGTETTSTTLLWAVQYLLHYPDVQEKCFDEIQTVLGLERFPSLNDRSHLPYCEATILETLRIAAIAPLAVPHATPRDVYFQGFIIPKESSILINLHSIFHDSDIFKDPGVFRPERFFYSSGHVIKPKEFIPFSCGRRVCIGEKVAQMELFIFLTSLIQTFKFLPVDSCNLPDLEGNLGIVYSPKSFQVKIFRRQDVKSY</sequence>
<keyword evidence="25" id="KW-1185">Reference proteome</keyword>
<dbReference type="FunFam" id="1.10.630.10:FF:000049">
    <property type="entry name" value="steroid 21-hydroxylase isoform X1"/>
    <property type="match status" value="1"/>
</dbReference>
<evidence type="ECO:0000256" key="10">
    <source>
        <dbReference type="ARBA" id="ARBA00023004"/>
    </source>
</evidence>
<evidence type="ECO:0000313" key="24">
    <source>
        <dbReference type="EMBL" id="KAL3884074.1"/>
    </source>
</evidence>
<comment type="similarity">
    <text evidence="4 22">Belongs to the cytochrome P450 family.</text>
</comment>
<dbReference type="Gene3D" id="1.10.630.10">
    <property type="entry name" value="Cytochrome P450"/>
    <property type="match status" value="1"/>
</dbReference>
<evidence type="ECO:0000256" key="11">
    <source>
        <dbReference type="ARBA" id="ARBA00023033"/>
    </source>
</evidence>
<protein>
    <recommendedName>
        <fullName evidence="15">Steroid 21-hydroxylase</fullName>
        <ecNumber evidence="14">1.14.14.16</ecNumber>
    </recommendedName>
    <alternativeName>
        <fullName evidence="19">21-OHase</fullName>
    </alternativeName>
    <alternativeName>
        <fullName evidence="16">Cytochrome P-450c21</fullName>
    </alternativeName>
    <alternativeName>
        <fullName evidence="20">Cytochrome P450 21</fullName>
    </alternativeName>
    <alternativeName>
        <fullName evidence="18">Cytochrome P450 XXI</fullName>
    </alternativeName>
    <alternativeName>
        <fullName evidence="17">Cytochrome P450-C21</fullName>
    </alternativeName>
</protein>
<dbReference type="PRINTS" id="PR00463">
    <property type="entry name" value="EP450I"/>
</dbReference>
<dbReference type="InterPro" id="IPR001128">
    <property type="entry name" value="Cyt_P450"/>
</dbReference>
<dbReference type="PANTHER" id="PTHR24300">
    <property type="entry name" value="CYTOCHROME P450 508A4-RELATED"/>
    <property type="match status" value="1"/>
</dbReference>
<dbReference type="SUPFAM" id="SSF48264">
    <property type="entry name" value="Cytochrome P450"/>
    <property type="match status" value="1"/>
</dbReference>
<proteinExistence type="inferred from homology"/>
<evidence type="ECO:0000256" key="8">
    <source>
        <dbReference type="ARBA" id="ARBA00022848"/>
    </source>
</evidence>
<dbReference type="InterPro" id="IPR017972">
    <property type="entry name" value="Cyt_P450_CS"/>
</dbReference>
<evidence type="ECO:0000256" key="5">
    <source>
        <dbReference type="ARBA" id="ARBA00022617"/>
    </source>
</evidence>
<evidence type="ECO:0000256" key="6">
    <source>
        <dbReference type="ARBA" id="ARBA00022723"/>
    </source>
</evidence>
<keyword evidence="23" id="KW-0812">Transmembrane</keyword>
<dbReference type="GO" id="GO:0008289">
    <property type="term" value="F:lipid binding"/>
    <property type="evidence" value="ECO:0007669"/>
    <property type="project" value="UniProtKB-KW"/>
</dbReference>
<comment type="caution">
    <text evidence="24">The sequence shown here is derived from an EMBL/GenBank/DDBJ whole genome shotgun (WGS) entry which is preliminary data.</text>
</comment>
<evidence type="ECO:0000256" key="22">
    <source>
        <dbReference type="RuleBase" id="RU000461"/>
    </source>
</evidence>
<reference evidence="24 25" key="1">
    <citation type="submission" date="2024-11" db="EMBL/GenBank/DDBJ databases">
        <title>Chromosome-level genome assembly of the freshwater bivalve Anodonta woodiana.</title>
        <authorList>
            <person name="Chen X."/>
        </authorList>
    </citation>
    <scope>NUCLEOTIDE SEQUENCE [LARGE SCALE GENOMIC DNA]</scope>
    <source>
        <strain evidence="24">MN2024</strain>
        <tissue evidence="24">Gills</tissue>
    </source>
</reference>
<dbReference type="PROSITE" id="PS00086">
    <property type="entry name" value="CYTOCHROME_P450"/>
    <property type="match status" value="1"/>
</dbReference>
<keyword evidence="9 22" id="KW-0560">Oxidoreductase</keyword>
<evidence type="ECO:0000256" key="2">
    <source>
        <dbReference type="ARBA" id="ARBA00004524"/>
    </source>
</evidence>
<evidence type="ECO:0000256" key="4">
    <source>
        <dbReference type="ARBA" id="ARBA00010617"/>
    </source>
</evidence>
<dbReference type="GO" id="GO:0008610">
    <property type="term" value="P:lipid biosynthetic process"/>
    <property type="evidence" value="ECO:0007669"/>
    <property type="project" value="UniProtKB-ARBA"/>
</dbReference>
<evidence type="ECO:0000256" key="21">
    <source>
        <dbReference type="PIRSR" id="PIRSR602401-1"/>
    </source>
</evidence>
<keyword evidence="23" id="KW-1133">Transmembrane helix</keyword>
<evidence type="ECO:0000256" key="1">
    <source>
        <dbReference type="ARBA" id="ARBA00004184"/>
    </source>
</evidence>
<evidence type="ECO:0000313" key="25">
    <source>
        <dbReference type="Proteomes" id="UP001634394"/>
    </source>
</evidence>
<evidence type="ECO:0000256" key="16">
    <source>
        <dbReference type="ARBA" id="ARBA00044217"/>
    </source>
</evidence>
<evidence type="ECO:0000256" key="3">
    <source>
        <dbReference type="ARBA" id="ARBA00004586"/>
    </source>
</evidence>